<organism evidence="1 2">
    <name type="scientific">Sphaerodactylus townsendi</name>
    <dbReference type="NCBI Taxonomy" id="933632"/>
    <lineage>
        <taxon>Eukaryota</taxon>
        <taxon>Metazoa</taxon>
        <taxon>Chordata</taxon>
        <taxon>Craniata</taxon>
        <taxon>Vertebrata</taxon>
        <taxon>Euteleostomi</taxon>
        <taxon>Lepidosauria</taxon>
        <taxon>Squamata</taxon>
        <taxon>Bifurcata</taxon>
        <taxon>Gekkota</taxon>
        <taxon>Sphaerodactylidae</taxon>
        <taxon>Sphaerodactylus</taxon>
    </lineage>
</organism>
<comment type="caution">
    <text evidence="1">The sequence shown here is derived from an EMBL/GenBank/DDBJ whole genome shotgun (WGS) entry which is preliminary data.</text>
</comment>
<sequence>MHISKHPLAAREVAWLEKEVRARQYYEKHLEERRKKLEEQRLKEERRRAAVEEKRKQRLEEDKSCTSVAFSPLMTPILELR</sequence>
<protein>
    <submittedName>
        <fullName evidence="1">Uncharacterized protein</fullName>
    </submittedName>
</protein>
<accession>A0ACB8GC27</accession>
<proteinExistence type="predicted"/>
<dbReference type="EMBL" id="CM037614">
    <property type="protein sequence ID" value="KAH8017168.1"/>
    <property type="molecule type" value="Genomic_DNA"/>
</dbReference>
<name>A0ACB8GC27_9SAUR</name>
<reference evidence="1" key="1">
    <citation type="submission" date="2021-08" db="EMBL/GenBank/DDBJ databases">
        <title>The first chromosome-level gecko genome reveals the dynamic sex chromosomes of Neotropical dwarf geckos (Sphaerodactylidae: Sphaerodactylus).</title>
        <authorList>
            <person name="Pinto B.J."/>
            <person name="Keating S.E."/>
            <person name="Gamble T."/>
        </authorList>
    </citation>
    <scope>NUCLEOTIDE SEQUENCE</scope>
    <source>
        <strain evidence="1">TG3544</strain>
    </source>
</reference>
<dbReference type="Proteomes" id="UP000827872">
    <property type="component" value="Linkage Group LG01"/>
</dbReference>
<evidence type="ECO:0000313" key="1">
    <source>
        <dbReference type="EMBL" id="KAH8017168.1"/>
    </source>
</evidence>
<gene>
    <name evidence="1" type="ORF">K3G42_026779</name>
</gene>
<keyword evidence="2" id="KW-1185">Reference proteome</keyword>
<evidence type="ECO:0000313" key="2">
    <source>
        <dbReference type="Proteomes" id="UP000827872"/>
    </source>
</evidence>